<organism evidence="2 3">
    <name type="scientific">Malassezia furfur</name>
    <name type="common">Pityriasis versicolor infection agent</name>
    <name type="synonym">Pityrosporum furfur</name>
    <dbReference type="NCBI Taxonomy" id="55194"/>
    <lineage>
        <taxon>Eukaryota</taxon>
        <taxon>Fungi</taxon>
        <taxon>Dikarya</taxon>
        <taxon>Basidiomycota</taxon>
        <taxon>Ustilaginomycotina</taxon>
        <taxon>Malasseziomycetes</taxon>
        <taxon>Malasseziales</taxon>
        <taxon>Malasseziaceae</taxon>
        <taxon>Malassezia</taxon>
    </lineage>
</organism>
<feature type="compositionally biased region" description="Acidic residues" evidence="1">
    <location>
        <begin position="46"/>
        <end position="60"/>
    </location>
</feature>
<keyword evidence="3" id="KW-1185">Reference proteome</keyword>
<feature type="compositionally biased region" description="Low complexity" evidence="1">
    <location>
        <begin position="296"/>
        <end position="316"/>
    </location>
</feature>
<protein>
    <submittedName>
        <fullName evidence="2">Uncharacterized protein</fullName>
    </submittedName>
</protein>
<proteinExistence type="predicted"/>
<feature type="compositionally biased region" description="Basic residues" evidence="1">
    <location>
        <begin position="283"/>
        <end position="292"/>
    </location>
</feature>
<dbReference type="EMBL" id="CP046234">
    <property type="protein sequence ID" value="WFD46738.1"/>
    <property type="molecule type" value="Genomic_DNA"/>
</dbReference>
<feature type="compositionally biased region" description="Low complexity" evidence="1">
    <location>
        <begin position="154"/>
        <end position="163"/>
    </location>
</feature>
<feature type="compositionally biased region" description="Acidic residues" evidence="1">
    <location>
        <begin position="114"/>
        <end position="124"/>
    </location>
</feature>
<feature type="compositionally biased region" description="Low complexity" evidence="1">
    <location>
        <begin position="64"/>
        <end position="76"/>
    </location>
</feature>
<name>A0ABY8EMI4_MALFU</name>
<feature type="region of interest" description="Disordered" evidence="1">
    <location>
        <begin position="245"/>
        <end position="327"/>
    </location>
</feature>
<reference evidence="2 3" key="1">
    <citation type="journal article" date="2020" name="Elife">
        <title>Loss of centromere function drives karyotype evolution in closely related Malassezia species.</title>
        <authorList>
            <person name="Sankaranarayanan S.R."/>
            <person name="Ianiri G."/>
            <person name="Coelho M.A."/>
            <person name="Reza M.H."/>
            <person name="Thimmappa B.C."/>
            <person name="Ganguly P."/>
            <person name="Vadnala R.N."/>
            <person name="Sun S."/>
            <person name="Siddharthan R."/>
            <person name="Tellgren-Roth C."/>
            <person name="Dawson T.L."/>
            <person name="Heitman J."/>
            <person name="Sanyal K."/>
        </authorList>
    </citation>
    <scope>NUCLEOTIDE SEQUENCE [LARGE SCALE GENOMIC DNA]</scope>
    <source>
        <strain evidence="2">CBS14141</strain>
    </source>
</reference>
<evidence type="ECO:0000313" key="2">
    <source>
        <dbReference type="EMBL" id="WFD46738.1"/>
    </source>
</evidence>
<dbReference type="Proteomes" id="UP000818624">
    <property type="component" value="Chromosome 1"/>
</dbReference>
<evidence type="ECO:0000256" key="1">
    <source>
        <dbReference type="SAM" id="MobiDB-lite"/>
    </source>
</evidence>
<feature type="compositionally biased region" description="Basic and acidic residues" evidence="1">
    <location>
        <begin position="77"/>
        <end position="90"/>
    </location>
</feature>
<feature type="compositionally biased region" description="Basic residues" evidence="1">
    <location>
        <begin position="91"/>
        <end position="107"/>
    </location>
</feature>
<accession>A0ABY8EMI4</accession>
<feature type="region of interest" description="Disordered" evidence="1">
    <location>
        <begin position="152"/>
        <end position="180"/>
    </location>
</feature>
<sequence>MPAPKSTGAHKTFDLEEEEFGEDAGPLEPTNSDEEVDATPSASAANEDEPESDSGSEVEEITTQSARKAARASASAEQKRREREHEARREKQQRRAKPAQASRRARRAQADAKADEDEEDEEDAAASASSGGRVASRLDPALFAAAFAHRDAQARAALQHSAPSPAPAPKRRYARGRDGQPMVRVAHEATLVRALAPEREVDVVDAALEHEPLDPSRALPSARERAYRKRKLGLRANDVRASAIDAVKRAPAAQRKPHAKDPEDPLGLNDPAFQEGGEYAHLARPKRKRTHARTSTPAATAVRGAGGRVAAPHAARLGPALQFARGR</sequence>
<gene>
    <name evidence="2" type="ORF">GLX27_001377</name>
</gene>
<evidence type="ECO:0000313" key="3">
    <source>
        <dbReference type="Proteomes" id="UP000818624"/>
    </source>
</evidence>
<feature type="region of interest" description="Disordered" evidence="1">
    <location>
        <begin position="1"/>
        <end position="135"/>
    </location>
</feature>